<dbReference type="InterPro" id="IPR050834">
    <property type="entry name" value="Glycosyltransf_2"/>
</dbReference>
<feature type="domain" description="Glycosyltransferase 2-like" evidence="1">
    <location>
        <begin position="58"/>
        <end position="211"/>
    </location>
</feature>
<dbReference type="EMBL" id="AP026866">
    <property type="protein sequence ID" value="BDS08464.1"/>
    <property type="molecule type" value="Genomic_DNA"/>
</dbReference>
<dbReference type="PANTHER" id="PTHR43685">
    <property type="entry name" value="GLYCOSYLTRANSFERASE"/>
    <property type="match status" value="1"/>
</dbReference>
<organism evidence="2">
    <name type="scientific">Oceaniferula spumae</name>
    <dbReference type="NCBI Taxonomy" id="2979115"/>
    <lineage>
        <taxon>Bacteria</taxon>
        <taxon>Pseudomonadati</taxon>
        <taxon>Verrucomicrobiota</taxon>
        <taxon>Verrucomicrobiia</taxon>
        <taxon>Verrucomicrobiales</taxon>
        <taxon>Verrucomicrobiaceae</taxon>
        <taxon>Oceaniferula</taxon>
    </lineage>
</organism>
<dbReference type="InterPro" id="IPR001173">
    <property type="entry name" value="Glyco_trans_2-like"/>
</dbReference>
<gene>
    <name evidence="2" type="ORF">NT6N_35040</name>
</gene>
<accession>A0AAT9FRE3</accession>
<evidence type="ECO:0000313" key="2">
    <source>
        <dbReference type="EMBL" id="BDS08464.1"/>
    </source>
</evidence>
<dbReference type="KEGG" id="osu:NT6N_35040"/>
<dbReference type="SUPFAM" id="SSF53448">
    <property type="entry name" value="Nucleotide-diphospho-sugar transferases"/>
    <property type="match status" value="1"/>
</dbReference>
<dbReference type="Pfam" id="PF00535">
    <property type="entry name" value="Glycos_transf_2"/>
    <property type="match status" value="1"/>
</dbReference>
<evidence type="ECO:0000259" key="1">
    <source>
        <dbReference type="Pfam" id="PF00535"/>
    </source>
</evidence>
<dbReference type="AlphaFoldDB" id="A0AAT9FRE3"/>
<sequence length="350" mass="39361">MRSSVCGIAVKGFHPPSQGGSRVPACLSVSRCLDVTERIGGCSPVAPMSKAHSSMQISFIIPIYNGSATLRRAVDSVFASGSDCLEVVIVDDGSVDETADICAQLEQAYPGKVVSVYQENQGAAASRNHGLQIAQGEWLWFLDCDDEVTPTGIAHFREYIAQRNELDVVIGGYEVRWPHENHRQGPGRLYDDKAQRVIDFLFKKKLRPTHGSIVVHRRLIDRLCYTEKMRQWEDIPVFVRLLLSDRVGLTEHCLSILHRSETSLRHNATHTAGTIETLVDEVFKIANLPDEVIPQRARYTASRYFSASRIILRAGRKKEARQCFWRGVQAYPLRLLSGRSLRFLLRAYLP</sequence>
<dbReference type="Gene3D" id="3.90.550.10">
    <property type="entry name" value="Spore Coat Polysaccharide Biosynthesis Protein SpsA, Chain A"/>
    <property type="match status" value="1"/>
</dbReference>
<name>A0AAT9FRE3_9BACT</name>
<proteinExistence type="predicted"/>
<protein>
    <recommendedName>
        <fullName evidence="1">Glycosyltransferase 2-like domain-containing protein</fullName>
    </recommendedName>
</protein>
<dbReference type="InterPro" id="IPR029044">
    <property type="entry name" value="Nucleotide-diphossugar_trans"/>
</dbReference>
<dbReference type="CDD" id="cd00761">
    <property type="entry name" value="Glyco_tranf_GTA_type"/>
    <property type="match status" value="1"/>
</dbReference>
<reference evidence="2" key="1">
    <citation type="submission" date="2024-07" db="EMBL/GenBank/DDBJ databases">
        <title>Complete genome sequence of Verrucomicrobiaceae bacterium NT6N.</title>
        <authorList>
            <person name="Huang C."/>
            <person name="Takami H."/>
            <person name="Hamasaki K."/>
        </authorList>
    </citation>
    <scope>NUCLEOTIDE SEQUENCE</scope>
    <source>
        <strain evidence="2">NT6N</strain>
    </source>
</reference>
<dbReference type="PANTHER" id="PTHR43685:SF11">
    <property type="entry name" value="GLYCOSYLTRANSFERASE TAGX-RELATED"/>
    <property type="match status" value="1"/>
</dbReference>